<dbReference type="RefSeq" id="WP_109919548.1">
    <property type="nucleotide sequence ID" value="NZ_QGLF01000001.1"/>
</dbReference>
<proteinExistence type="predicted"/>
<dbReference type="AlphaFoldDB" id="A0A317EE69"/>
<dbReference type="Proteomes" id="UP000246077">
    <property type="component" value="Unassembled WGS sequence"/>
</dbReference>
<keyword evidence="2" id="KW-1185">Reference proteome</keyword>
<protein>
    <submittedName>
        <fullName evidence="1">Uncharacterized protein</fullName>
    </submittedName>
</protein>
<evidence type="ECO:0000313" key="1">
    <source>
        <dbReference type="EMBL" id="PWR23515.1"/>
    </source>
</evidence>
<sequence length="85" mass="9453">MKTTATIPFRRGEKIRRDLGETVDVGTLRIMLMHASPPADEVMLQEGYTGYAQCPWCGHVGWASGLNVTRPVDIVCGHCGRYFRA</sequence>
<organism evidence="1 2">
    <name type="scientific">Zavarzinia compransoris</name>
    <dbReference type="NCBI Taxonomy" id="1264899"/>
    <lineage>
        <taxon>Bacteria</taxon>
        <taxon>Pseudomonadati</taxon>
        <taxon>Pseudomonadota</taxon>
        <taxon>Alphaproteobacteria</taxon>
        <taxon>Rhodospirillales</taxon>
        <taxon>Zavarziniaceae</taxon>
        <taxon>Zavarzinia</taxon>
    </lineage>
</organism>
<name>A0A317EE69_9PROT</name>
<comment type="caution">
    <text evidence="1">The sequence shown here is derived from an EMBL/GenBank/DDBJ whole genome shotgun (WGS) entry which is preliminary data.</text>
</comment>
<gene>
    <name evidence="1" type="ORF">DKG75_02785</name>
</gene>
<reference evidence="2" key="1">
    <citation type="submission" date="2018-05" db="EMBL/GenBank/DDBJ databases">
        <title>Zavarzinia sp. HR-AS.</title>
        <authorList>
            <person name="Lee Y."/>
            <person name="Jeon C.O."/>
        </authorList>
    </citation>
    <scope>NUCLEOTIDE SEQUENCE [LARGE SCALE GENOMIC DNA]</scope>
    <source>
        <strain evidence="2">DSM 1231</strain>
    </source>
</reference>
<evidence type="ECO:0000313" key="2">
    <source>
        <dbReference type="Proteomes" id="UP000246077"/>
    </source>
</evidence>
<dbReference type="EMBL" id="QGLF01000001">
    <property type="protein sequence ID" value="PWR23515.1"/>
    <property type="molecule type" value="Genomic_DNA"/>
</dbReference>
<accession>A0A317EE69</accession>